<proteinExistence type="predicted"/>
<dbReference type="Pfam" id="PF14214">
    <property type="entry name" value="Helitron_like_N"/>
    <property type="match status" value="1"/>
</dbReference>
<reference evidence="3 4" key="1">
    <citation type="submission" date="2018-09" db="EMBL/GenBank/DDBJ databases">
        <title>Genomic investigation of the strawberry pathogen Phytophthora fragariae indicates pathogenicity is determined by transcriptional variation in three key races.</title>
        <authorList>
            <person name="Adams T.M."/>
            <person name="Armitage A.D."/>
            <person name="Sobczyk M.K."/>
            <person name="Bates H.J."/>
            <person name="Dunwell J.M."/>
            <person name="Nellist C.F."/>
            <person name="Harrison R.J."/>
        </authorList>
    </citation>
    <scope>NUCLEOTIDE SEQUENCE [LARGE SCALE GENOMIC DNA]</scope>
    <source>
        <strain evidence="3 4">NOV-77</strain>
    </source>
</reference>
<evidence type="ECO:0000313" key="4">
    <source>
        <dbReference type="Proteomes" id="UP000486351"/>
    </source>
</evidence>
<organism evidence="3 4">
    <name type="scientific">Phytophthora fragariae</name>
    <dbReference type="NCBI Taxonomy" id="53985"/>
    <lineage>
        <taxon>Eukaryota</taxon>
        <taxon>Sar</taxon>
        <taxon>Stramenopiles</taxon>
        <taxon>Oomycota</taxon>
        <taxon>Peronosporomycetes</taxon>
        <taxon>Peronosporales</taxon>
        <taxon>Peronosporaceae</taxon>
        <taxon>Phytophthora</taxon>
    </lineage>
</organism>
<comment type="caution">
    <text evidence="3">The sequence shown here is derived from an EMBL/GenBank/DDBJ whole genome shotgun (WGS) entry which is preliminary data.</text>
</comment>
<dbReference type="InterPro" id="IPR025476">
    <property type="entry name" value="Helitron_helicase-like"/>
</dbReference>
<evidence type="ECO:0000259" key="2">
    <source>
        <dbReference type="Pfam" id="PF14214"/>
    </source>
</evidence>
<sequence length="282" mass="31461">MFDYLATERVKTSVFIRVRHDLDVATRAMHVSSEELRCAMEVRAARRHATQTEKPAPQSSSNGRAGSLLKAINASTAKMWGSNEEREGFQRKVDAMTFMHGEPSVFYTLTPYSEGSIAVAFWSGYDLPNGRPQKLVSCTTFNMPGSAQMKKFTMRNTVLQALYYRISRKILIDGLFGWDSTANKPKAEPGIFGFVEALFYALEQQGRLRVHIHGVLWVAGLPKSKSDWEELLSDDGMRARFEEYCASISVAELPVFSSVEVIQCPAEDCTGDLQPIPSTNIG</sequence>
<gene>
    <name evidence="3" type="ORF">PF008_g19938</name>
</gene>
<dbReference type="AlphaFoldDB" id="A0A6G0R167"/>
<evidence type="ECO:0000256" key="1">
    <source>
        <dbReference type="SAM" id="MobiDB-lite"/>
    </source>
</evidence>
<feature type="domain" description="Helitron helicase-like" evidence="2">
    <location>
        <begin position="7"/>
        <end position="216"/>
    </location>
</feature>
<name>A0A6G0R167_9STRA</name>
<dbReference type="EMBL" id="QXFY01001652">
    <property type="protein sequence ID" value="KAE9312558.1"/>
    <property type="molecule type" value="Genomic_DNA"/>
</dbReference>
<accession>A0A6G0R167</accession>
<protein>
    <recommendedName>
        <fullName evidence="2">Helitron helicase-like domain-containing protein</fullName>
    </recommendedName>
</protein>
<feature type="region of interest" description="Disordered" evidence="1">
    <location>
        <begin position="44"/>
        <end position="65"/>
    </location>
</feature>
<evidence type="ECO:0000313" key="3">
    <source>
        <dbReference type="EMBL" id="KAE9312558.1"/>
    </source>
</evidence>
<dbReference type="Proteomes" id="UP000486351">
    <property type="component" value="Unassembled WGS sequence"/>
</dbReference>